<organism evidence="3 4">
    <name type="scientific">Rhodopseudomonas palustris</name>
    <dbReference type="NCBI Taxonomy" id="1076"/>
    <lineage>
        <taxon>Bacteria</taxon>
        <taxon>Pseudomonadati</taxon>
        <taxon>Pseudomonadota</taxon>
        <taxon>Alphaproteobacteria</taxon>
        <taxon>Hyphomicrobiales</taxon>
        <taxon>Nitrobacteraceae</taxon>
        <taxon>Rhodopseudomonas</taxon>
    </lineage>
</organism>
<evidence type="ECO:0000313" key="4">
    <source>
        <dbReference type="Proteomes" id="UP000248134"/>
    </source>
</evidence>
<sequence>MPTIYFIRHGETDWNATGRYQGTQDIPLNDKGRGQAASAGGVLGGLLARDGRQPVELVYHASPLGRARVTMELVRGALGLPAQGYAIDDRLREITYGAWEGYTLAEMERSDAAVYAARNADRWSVAPLRGESYAQRLPFVADWVASLTRDTVAVGHVGTGRTLFVALGLKTPREALEGPIQQGAVYVFRNGGFEIVS</sequence>
<feature type="active site" description="Proton donor/acceptor" evidence="1">
    <location>
        <position position="93"/>
    </location>
</feature>
<feature type="binding site" evidence="2">
    <location>
        <begin position="93"/>
        <end position="96"/>
    </location>
    <ligand>
        <name>substrate</name>
    </ligand>
</feature>
<dbReference type="Gene3D" id="3.40.50.1240">
    <property type="entry name" value="Phosphoglycerate mutase-like"/>
    <property type="match status" value="1"/>
</dbReference>
<proteinExistence type="predicted"/>
<dbReference type="PANTHER" id="PTHR48100:SF59">
    <property type="entry name" value="ADENOSYLCOBALAMIN_ALPHA-RIBAZOLE PHOSPHATASE"/>
    <property type="match status" value="1"/>
</dbReference>
<dbReference type="GO" id="GO:0005737">
    <property type="term" value="C:cytoplasm"/>
    <property type="evidence" value="ECO:0007669"/>
    <property type="project" value="TreeGrafter"/>
</dbReference>
<dbReference type="InterPro" id="IPR029033">
    <property type="entry name" value="His_PPase_superfam"/>
</dbReference>
<evidence type="ECO:0000313" key="3">
    <source>
        <dbReference type="EMBL" id="PZA09996.1"/>
    </source>
</evidence>
<dbReference type="SUPFAM" id="SSF53254">
    <property type="entry name" value="Phosphoglycerate mutase-like"/>
    <property type="match status" value="1"/>
</dbReference>
<protein>
    <submittedName>
        <fullName evidence="3">Histidine phosphatase family protein</fullName>
    </submittedName>
</protein>
<gene>
    <name evidence="3" type="ORF">DNX69_21955</name>
</gene>
<dbReference type="Proteomes" id="UP000248134">
    <property type="component" value="Unassembled WGS sequence"/>
</dbReference>
<evidence type="ECO:0000256" key="2">
    <source>
        <dbReference type="PIRSR" id="PIRSR613078-2"/>
    </source>
</evidence>
<dbReference type="GO" id="GO:0016791">
    <property type="term" value="F:phosphatase activity"/>
    <property type="evidence" value="ECO:0007669"/>
    <property type="project" value="TreeGrafter"/>
</dbReference>
<dbReference type="EMBL" id="QKQS01000026">
    <property type="protein sequence ID" value="PZA09996.1"/>
    <property type="molecule type" value="Genomic_DNA"/>
</dbReference>
<evidence type="ECO:0000256" key="1">
    <source>
        <dbReference type="PIRSR" id="PIRSR613078-1"/>
    </source>
</evidence>
<feature type="binding site" evidence="2">
    <location>
        <position position="66"/>
    </location>
    <ligand>
        <name>substrate</name>
    </ligand>
</feature>
<dbReference type="Pfam" id="PF00300">
    <property type="entry name" value="His_Phos_1"/>
    <property type="match status" value="1"/>
</dbReference>
<name>A0A323UGD9_RHOPL</name>
<dbReference type="OrthoDB" id="9781415at2"/>
<dbReference type="InterPro" id="IPR013078">
    <property type="entry name" value="His_Pase_superF_clade-1"/>
</dbReference>
<dbReference type="InterPro" id="IPR050275">
    <property type="entry name" value="PGM_Phosphatase"/>
</dbReference>
<reference evidence="3 4" key="1">
    <citation type="submission" date="2018-06" db="EMBL/GenBank/DDBJ databases">
        <title>Draft Whole-Genome Sequence of the purple photosynthetic bacterium Rhodospeudomonas palustris XCP.</title>
        <authorList>
            <person name="Rayyan A."/>
            <person name="Meyer T.E."/>
            <person name="Kyndt J.A."/>
        </authorList>
    </citation>
    <scope>NUCLEOTIDE SEQUENCE [LARGE SCALE GENOMIC DNA]</scope>
    <source>
        <strain evidence="3 4">XCP</strain>
    </source>
</reference>
<dbReference type="RefSeq" id="WP_110788103.1">
    <property type="nucleotide sequence ID" value="NZ_QKQS01000026.1"/>
</dbReference>
<dbReference type="AlphaFoldDB" id="A0A323UGD9"/>
<feature type="binding site" evidence="2">
    <location>
        <begin position="8"/>
        <end position="15"/>
    </location>
    <ligand>
        <name>substrate</name>
    </ligand>
</feature>
<comment type="caution">
    <text evidence="3">The sequence shown here is derived from an EMBL/GenBank/DDBJ whole genome shotgun (WGS) entry which is preliminary data.</text>
</comment>
<feature type="active site" description="Tele-phosphohistidine intermediate" evidence="1">
    <location>
        <position position="9"/>
    </location>
</feature>
<dbReference type="SMART" id="SM00855">
    <property type="entry name" value="PGAM"/>
    <property type="match status" value="1"/>
</dbReference>
<accession>A0A323UGD9</accession>
<dbReference type="PANTHER" id="PTHR48100">
    <property type="entry name" value="BROAD-SPECIFICITY PHOSPHATASE YOR283W-RELATED"/>
    <property type="match status" value="1"/>
</dbReference>
<dbReference type="CDD" id="cd07067">
    <property type="entry name" value="HP_PGM_like"/>
    <property type="match status" value="1"/>
</dbReference>